<proteinExistence type="inferred from homology"/>
<dbReference type="InterPro" id="IPR050833">
    <property type="entry name" value="Poly_Biosynth_Transport"/>
</dbReference>
<feature type="transmembrane region" description="Helical" evidence="7">
    <location>
        <begin position="115"/>
        <end position="136"/>
    </location>
</feature>
<protein>
    <submittedName>
        <fullName evidence="8">Flippase</fullName>
    </submittedName>
</protein>
<dbReference type="RefSeq" id="WP_051672446.1">
    <property type="nucleotide sequence ID" value="NZ_CADFFX010000021.1"/>
</dbReference>
<organism evidence="8 9">
    <name type="scientific">Caballeronia glathei</name>
    <dbReference type="NCBI Taxonomy" id="60547"/>
    <lineage>
        <taxon>Bacteria</taxon>
        <taxon>Pseudomonadati</taxon>
        <taxon>Pseudomonadota</taxon>
        <taxon>Betaproteobacteria</taxon>
        <taxon>Burkholderiales</taxon>
        <taxon>Burkholderiaceae</taxon>
        <taxon>Caballeronia</taxon>
    </lineage>
</organism>
<dbReference type="PANTHER" id="PTHR30250">
    <property type="entry name" value="PST FAMILY PREDICTED COLANIC ACID TRANSPORTER"/>
    <property type="match status" value="1"/>
</dbReference>
<feature type="transmembrane region" description="Helical" evidence="7">
    <location>
        <begin position="439"/>
        <end position="460"/>
    </location>
</feature>
<feature type="transmembrane region" description="Helical" evidence="7">
    <location>
        <begin position="80"/>
        <end position="103"/>
    </location>
</feature>
<feature type="transmembrane region" description="Helical" evidence="7">
    <location>
        <begin position="205"/>
        <end position="225"/>
    </location>
</feature>
<evidence type="ECO:0000256" key="1">
    <source>
        <dbReference type="ARBA" id="ARBA00004651"/>
    </source>
</evidence>
<evidence type="ECO:0000313" key="8">
    <source>
        <dbReference type="EMBL" id="KDR42538.1"/>
    </source>
</evidence>
<reference evidence="8 9" key="1">
    <citation type="submission" date="2014-03" db="EMBL/GenBank/DDBJ databases">
        <title>Draft Genome Sequences of Four Burkholderia Strains.</title>
        <authorList>
            <person name="Liu X.Y."/>
            <person name="Li C.X."/>
            <person name="Xu J.H."/>
        </authorList>
    </citation>
    <scope>NUCLEOTIDE SEQUENCE [LARGE SCALE GENOMIC DNA]</scope>
    <source>
        <strain evidence="8 9">DSM 50014</strain>
    </source>
</reference>
<comment type="caution">
    <text evidence="8">The sequence shown here is derived from an EMBL/GenBank/DDBJ whole genome shotgun (WGS) entry which is preliminary data.</text>
</comment>
<feature type="transmembrane region" description="Helical" evidence="7">
    <location>
        <begin position="231"/>
        <end position="253"/>
    </location>
</feature>
<evidence type="ECO:0000313" key="9">
    <source>
        <dbReference type="Proteomes" id="UP000027466"/>
    </source>
</evidence>
<feature type="transmembrane region" description="Helical" evidence="7">
    <location>
        <begin position="411"/>
        <end position="433"/>
    </location>
</feature>
<keyword evidence="5 7" id="KW-1133">Transmembrane helix</keyword>
<dbReference type="STRING" id="60547.GCA_000751215_00702"/>
<gene>
    <name evidence="8" type="ORF">BG61_08120</name>
</gene>
<keyword evidence="4 7" id="KW-0812">Transmembrane</keyword>
<feature type="transmembrane region" description="Helical" evidence="7">
    <location>
        <begin position="382"/>
        <end position="399"/>
    </location>
</feature>
<keyword evidence="6 7" id="KW-0472">Membrane</keyword>
<feature type="transmembrane region" description="Helical" evidence="7">
    <location>
        <begin position="328"/>
        <end position="348"/>
    </location>
</feature>
<feature type="transmembrane region" description="Helical" evidence="7">
    <location>
        <begin position="148"/>
        <end position="167"/>
    </location>
</feature>
<name>A0A069PPB2_9BURK</name>
<sequence>MTGTAASVGKNARWLAGAQAAKIVIQLVGLGILSRLLGPSDFGVMALAIVVTSLAGLLRDMGTGPAIIRARELSATMVNSIFWVNMAMATAVALLVVVLAVPIASLFDTAPLAHLLYALSLTFPVISFGAAHQALLERESRFHITTRADVLSYTGGLCAAIVAARFGMGAKSLVLQAIVQATLSSLQMFMASPWRPSLSWDASEIRRIFSFSSNLTLSNLVLYLIRNTDSMIVGKTLGAVALGPYSLAFRIMLSPLQNVSLIASKALYPVLSTHQADPERLGATWLESTSFVALITATLMGGLIALCEPFVTVALGQRWGEVARLLPWLAPVGFVQSVLSTAPVIFMVKGRTDVLLKLNIGMAGLHIACWLIGARWGVSGVAAGYLVATIVSAPLYLVTTARLAGLPVARLLRALGIQSGLGISVFTVTFAARSALEPFALPPLALLLVAGLCGGLYGVWHVGRFSPDHMFALRRTFHLAS</sequence>
<dbReference type="AlphaFoldDB" id="A0A069PPB2"/>
<evidence type="ECO:0000256" key="5">
    <source>
        <dbReference type="ARBA" id="ARBA00022989"/>
    </source>
</evidence>
<keyword evidence="3" id="KW-1003">Cell membrane</keyword>
<evidence type="ECO:0000256" key="3">
    <source>
        <dbReference type="ARBA" id="ARBA00022475"/>
    </source>
</evidence>
<comment type="subcellular location">
    <subcellularLocation>
        <location evidence="1">Cell membrane</location>
        <topology evidence="1">Multi-pass membrane protein</topology>
    </subcellularLocation>
</comment>
<evidence type="ECO:0000256" key="6">
    <source>
        <dbReference type="ARBA" id="ARBA00023136"/>
    </source>
</evidence>
<dbReference type="CDD" id="cd13127">
    <property type="entry name" value="MATE_tuaB_like"/>
    <property type="match status" value="1"/>
</dbReference>
<dbReference type="EMBL" id="JFHC01000015">
    <property type="protein sequence ID" value="KDR42538.1"/>
    <property type="molecule type" value="Genomic_DNA"/>
</dbReference>
<evidence type="ECO:0000256" key="4">
    <source>
        <dbReference type="ARBA" id="ARBA00022692"/>
    </source>
</evidence>
<dbReference type="GO" id="GO:0005886">
    <property type="term" value="C:plasma membrane"/>
    <property type="evidence" value="ECO:0007669"/>
    <property type="project" value="UniProtKB-SubCell"/>
</dbReference>
<comment type="similarity">
    <text evidence="2">Belongs to the polysaccharide synthase family.</text>
</comment>
<evidence type="ECO:0000256" key="2">
    <source>
        <dbReference type="ARBA" id="ARBA00007430"/>
    </source>
</evidence>
<keyword evidence="9" id="KW-1185">Reference proteome</keyword>
<dbReference type="Proteomes" id="UP000027466">
    <property type="component" value="Unassembled WGS sequence"/>
</dbReference>
<dbReference type="Pfam" id="PF13440">
    <property type="entry name" value="Polysacc_synt_3"/>
    <property type="match status" value="1"/>
</dbReference>
<evidence type="ECO:0000256" key="7">
    <source>
        <dbReference type="SAM" id="Phobius"/>
    </source>
</evidence>
<dbReference type="PANTHER" id="PTHR30250:SF10">
    <property type="entry name" value="LIPOPOLYSACCHARIDE BIOSYNTHESIS PROTEIN WZXC"/>
    <property type="match status" value="1"/>
</dbReference>
<accession>A0A069PPB2</accession>
<feature type="transmembrane region" description="Helical" evidence="7">
    <location>
        <begin position="42"/>
        <end position="59"/>
    </location>
</feature>
<feature type="transmembrane region" description="Helical" evidence="7">
    <location>
        <begin position="291"/>
        <end position="316"/>
    </location>
</feature>